<sequence>MMAEKRISNGEEVVINVSDKEESKDPITSHSFNPVASPESDAGTTEPVPPISIPPPEIYKFAGSVHKPPKIPSPNNEGLARRKSLSRSVYSKPKSRFGGQSSFRYDNTTRAEENGGTLRDQFGAASFARSSFDRASPNNKSNRSVASAALSKVAEDETDENEEIYKKVKLHRVKRSGMKPLALIELVVFLVILAALVVSLTIDVVHDHRILGLEVWKWCMLVMVTLSGMFVTNWFMHLVVFLIERNYLLRKKVLYFVHGLKKNVQVFIWFSLNLIAWVFLFDEDYIHSRKTRRFLDFITWTIVSLLVGSILFLVKTFALKVLASKFNVRNFFERIQESVFHQYVLQTLSGPPLIEDAERVGREPSTGHLSFTSTKNGKVKNKKVIDMGKVHKMKQEKVSAWTMRVLIEAVGASGISTISNTLDEVSNEKEQTDKEITNEMEAVAAAYEIFNNVAQPNHSYIEEDDLLRFMIKEEVDLVLPLIEGADTGKITRQAFTDWVVKVYTSRKALGHSLNDTKTAVKQVDKLITGVLTIVTLVIWLVLLDIATTKLLLVFSSQFVGLAFMIGSTCKNIFESFVFVFVMHPYDVGDRCVVDGVLLLVEEIDLLTTVFLKIDNEKVFYPNAVLISKPISNFYRSPDMGDFVDFSIAFSTPAAKIATLKEKVAEYLAQNPTHWYPEPLLMVKAIENMNKLKMNLLVQHTMNFQVYVEKNIRRTALVIALKRMLEELEIDYSLLPQDVNLTGHN</sequence>
<dbReference type="InterPro" id="IPR058650">
    <property type="entry name" value="Msy1/2-like"/>
</dbReference>
<evidence type="ECO:0000313" key="16">
    <source>
        <dbReference type="Proteomes" id="UP001558713"/>
    </source>
</evidence>
<dbReference type="SUPFAM" id="SSF50182">
    <property type="entry name" value="Sm-like ribonucleoproteins"/>
    <property type="match status" value="1"/>
</dbReference>
<feature type="domain" description="Mechanosensitive ion channel MscS" evidence="13">
    <location>
        <begin position="570"/>
        <end position="633"/>
    </location>
</feature>
<evidence type="ECO:0000256" key="8">
    <source>
        <dbReference type="ARBA" id="ARBA00023303"/>
    </source>
</evidence>
<keyword evidence="5 12" id="KW-1133">Transmembrane helix</keyword>
<proteinExistence type="inferred from homology"/>
<dbReference type="Proteomes" id="UP001558713">
    <property type="component" value="Unassembled WGS sequence"/>
</dbReference>
<keyword evidence="16" id="KW-1185">Reference proteome</keyword>
<feature type="transmembrane region" description="Helical" evidence="12">
    <location>
        <begin position="264"/>
        <end position="281"/>
    </location>
</feature>
<feature type="transmembrane region" description="Helical" evidence="12">
    <location>
        <begin position="181"/>
        <end position="202"/>
    </location>
</feature>
<dbReference type="PANTHER" id="PTHR31618:SF17">
    <property type="entry name" value="MECHANOSENSITIVE ION CHANNEL PROTEIN 9"/>
    <property type="match status" value="1"/>
</dbReference>
<feature type="compositionally biased region" description="Basic and acidic residues" evidence="11">
    <location>
        <begin position="18"/>
        <end position="27"/>
    </location>
</feature>
<dbReference type="GO" id="GO:0050982">
    <property type="term" value="P:detection of mechanical stimulus"/>
    <property type="evidence" value="ECO:0007669"/>
    <property type="project" value="UniProtKB-ARBA"/>
</dbReference>
<evidence type="ECO:0000256" key="4">
    <source>
        <dbReference type="ARBA" id="ARBA00022692"/>
    </source>
</evidence>
<evidence type="ECO:0000256" key="5">
    <source>
        <dbReference type="ARBA" id="ARBA00022989"/>
    </source>
</evidence>
<dbReference type="AlphaFoldDB" id="A0ABD0Z3C7"/>
<dbReference type="PIRSF" id="PIRSF017209">
    <property type="entry name" value="Memb_At2g17000_prd"/>
    <property type="match status" value="1"/>
</dbReference>
<feature type="compositionally biased region" description="Pro residues" evidence="11">
    <location>
        <begin position="47"/>
        <end position="57"/>
    </location>
</feature>
<dbReference type="FunFam" id="2.30.30.60:FF:000003">
    <property type="entry name" value="Predicted mechanosensitive ion channel"/>
    <property type="match status" value="1"/>
</dbReference>
<dbReference type="Gene3D" id="2.30.30.60">
    <property type="match status" value="1"/>
</dbReference>
<reference evidence="15 16" key="1">
    <citation type="submission" date="2024-04" db="EMBL/GenBank/DDBJ databases">
        <title>Genome assembly C_amara_ONT_v2.</title>
        <authorList>
            <person name="Yant L."/>
            <person name="Moore C."/>
            <person name="Slenker M."/>
        </authorList>
    </citation>
    <scope>NUCLEOTIDE SEQUENCE [LARGE SCALE GENOMIC DNA]</scope>
    <source>
        <tissue evidence="15">Leaf</tissue>
    </source>
</reference>
<comment type="subcellular location">
    <subcellularLocation>
        <location evidence="1">Endomembrane system</location>
        <topology evidence="1">Multi-pass membrane protein</topology>
    </subcellularLocation>
    <subcellularLocation>
        <location evidence="9">Membrane</location>
    </subcellularLocation>
</comment>
<dbReference type="InterPro" id="IPR023408">
    <property type="entry name" value="MscS_beta-dom_sf"/>
</dbReference>
<dbReference type="InterPro" id="IPR006685">
    <property type="entry name" value="MscS_channel_2nd"/>
</dbReference>
<evidence type="ECO:0000259" key="14">
    <source>
        <dbReference type="Pfam" id="PF25886"/>
    </source>
</evidence>
<dbReference type="InterPro" id="IPR016688">
    <property type="entry name" value="MscS-like_plants/fungi"/>
</dbReference>
<feature type="coiled-coil region" evidence="10">
    <location>
        <begin position="415"/>
        <end position="442"/>
    </location>
</feature>
<evidence type="ECO:0000259" key="13">
    <source>
        <dbReference type="Pfam" id="PF00924"/>
    </source>
</evidence>
<dbReference type="EMBL" id="JBANAX010000904">
    <property type="protein sequence ID" value="KAL1189215.1"/>
    <property type="molecule type" value="Genomic_DNA"/>
</dbReference>
<comment type="caution">
    <text evidence="15">The sequence shown here is derived from an EMBL/GenBank/DDBJ whole genome shotgun (WGS) entry which is preliminary data.</text>
</comment>
<organism evidence="15 16">
    <name type="scientific">Cardamine amara subsp. amara</name>
    <dbReference type="NCBI Taxonomy" id="228776"/>
    <lineage>
        <taxon>Eukaryota</taxon>
        <taxon>Viridiplantae</taxon>
        <taxon>Streptophyta</taxon>
        <taxon>Embryophyta</taxon>
        <taxon>Tracheophyta</taxon>
        <taxon>Spermatophyta</taxon>
        <taxon>Magnoliopsida</taxon>
        <taxon>eudicotyledons</taxon>
        <taxon>Gunneridae</taxon>
        <taxon>Pentapetalae</taxon>
        <taxon>rosids</taxon>
        <taxon>malvids</taxon>
        <taxon>Brassicales</taxon>
        <taxon>Brassicaceae</taxon>
        <taxon>Cardamineae</taxon>
        <taxon>Cardamine</taxon>
    </lineage>
</organism>
<dbReference type="Pfam" id="PF25886">
    <property type="entry name" value="Msy1"/>
    <property type="match status" value="1"/>
</dbReference>
<keyword evidence="4 12" id="KW-0812">Transmembrane</keyword>
<evidence type="ECO:0000256" key="7">
    <source>
        <dbReference type="ARBA" id="ARBA00023136"/>
    </source>
</evidence>
<feature type="transmembrane region" description="Helical" evidence="12">
    <location>
        <begin position="558"/>
        <end position="581"/>
    </location>
</feature>
<evidence type="ECO:0000256" key="1">
    <source>
        <dbReference type="ARBA" id="ARBA00004127"/>
    </source>
</evidence>
<evidence type="ECO:0000256" key="3">
    <source>
        <dbReference type="ARBA" id="ARBA00022448"/>
    </source>
</evidence>
<evidence type="ECO:0000256" key="9">
    <source>
        <dbReference type="PIRNR" id="PIRNR017209"/>
    </source>
</evidence>
<keyword evidence="3" id="KW-0813">Transport</keyword>
<dbReference type="GO" id="GO:0008381">
    <property type="term" value="F:mechanosensitive monoatomic ion channel activity"/>
    <property type="evidence" value="ECO:0007669"/>
    <property type="project" value="UniProtKB-ARBA"/>
</dbReference>
<evidence type="ECO:0000256" key="6">
    <source>
        <dbReference type="ARBA" id="ARBA00023065"/>
    </source>
</evidence>
<evidence type="ECO:0000256" key="2">
    <source>
        <dbReference type="ARBA" id="ARBA00008017"/>
    </source>
</evidence>
<evidence type="ECO:0000256" key="10">
    <source>
        <dbReference type="SAM" id="Coils"/>
    </source>
</evidence>
<protein>
    <recommendedName>
        <fullName evidence="9">Mechanosensitive ion channel protein</fullName>
    </recommendedName>
</protein>
<keyword evidence="6" id="KW-0406">Ion transport</keyword>
<dbReference type="InterPro" id="IPR010920">
    <property type="entry name" value="LSM_dom_sf"/>
</dbReference>
<feature type="transmembrane region" description="Helical" evidence="12">
    <location>
        <begin position="222"/>
        <end position="243"/>
    </location>
</feature>
<comment type="similarity">
    <text evidence="2 9">Belongs to the MscS (TC 1.A.23) family.</text>
</comment>
<keyword evidence="10" id="KW-0175">Coiled coil</keyword>
<dbReference type="Pfam" id="PF00924">
    <property type="entry name" value="MS_channel_2nd"/>
    <property type="match status" value="1"/>
</dbReference>
<dbReference type="GO" id="GO:0005886">
    <property type="term" value="C:plasma membrane"/>
    <property type="evidence" value="ECO:0007669"/>
    <property type="project" value="UniProtKB-UniRule"/>
</dbReference>
<dbReference type="PANTHER" id="PTHR31618">
    <property type="entry name" value="MECHANOSENSITIVE ION CHANNEL PROTEIN 5"/>
    <property type="match status" value="1"/>
</dbReference>
<evidence type="ECO:0000256" key="11">
    <source>
        <dbReference type="SAM" id="MobiDB-lite"/>
    </source>
</evidence>
<accession>A0ABD0Z3C7</accession>
<name>A0ABD0Z3C7_CARAN</name>
<feature type="transmembrane region" description="Helical" evidence="12">
    <location>
        <begin position="297"/>
        <end position="319"/>
    </location>
</feature>
<evidence type="ECO:0000256" key="12">
    <source>
        <dbReference type="SAM" id="Phobius"/>
    </source>
</evidence>
<evidence type="ECO:0000313" key="15">
    <source>
        <dbReference type="EMBL" id="KAL1189215.1"/>
    </source>
</evidence>
<feature type="region of interest" description="Disordered" evidence="11">
    <location>
        <begin position="1"/>
        <end position="120"/>
    </location>
</feature>
<feature type="domain" description="Mechanosensitive ion channel protein Msy1/2-like transmembrane" evidence="14">
    <location>
        <begin position="186"/>
        <end position="326"/>
    </location>
</feature>
<keyword evidence="7 9" id="KW-0472">Membrane</keyword>
<gene>
    <name evidence="15" type="ORF">V5N11_032628</name>
</gene>
<keyword evidence="8" id="KW-0407">Ion channel</keyword>
<feature type="transmembrane region" description="Helical" evidence="12">
    <location>
        <begin position="526"/>
        <end position="546"/>
    </location>
</feature>